<comment type="similarity">
    <text evidence="1 2">Belongs to the ArsC family.</text>
</comment>
<dbReference type="Proteomes" id="UP001168613">
    <property type="component" value="Unassembled WGS sequence"/>
</dbReference>
<dbReference type="Pfam" id="PF03960">
    <property type="entry name" value="ArsC"/>
    <property type="match status" value="1"/>
</dbReference>
<dbReference type="NCBIfam" id="TIGR01617">
    <property type="entry name" value="arsC_related"/>
    <property type="match status" value="1"/>
</dbReference>
<comment type="caution">
    <text evidence="3">The sequence shown here is derived from an EMBL/GenBank/DDBJ whole genome shotgun (WGS) entry which is preliminary data.</text>
</comment>
<dbReference type="InterPro" id="IPR006660">
    <property type="entry name" value="Arsenate_reductase-like"/>
</dbReference>
<evidence type="ECO:0000256" key="2">
    <source>
        <dbReference type="PROSITE-ProRule" id="PRU01282"/>
    </source>
</evidence>
<dbReference type="PANTHER" id="PTHR30041:SF8">
    <property type="entry name" value="PROTEIN YFFB"/>
    <property type="match status" value="1"/>
</dbReference>
<keyword evidence="4" id="KW-1185">Reference proteome</keyword>
<dbReference type="PROSITE" id="PS51353">
    <property type="entry name" value="ARSC"/>
    <property type="match status" value="1"/>
</dbReference>
<organism evidence="3 4">
    <name type="scientific">Alcaligenes endophyticus</name>
    <dbReference type="NCBI Taxonomy" id="1929088"/>
    <lineage>
        <taxon>Bacteria</taxon>
        <taxon>Pseudomonadati</taxon>
        <taxon>Pseudomonadota</taxon>
        <taxon>Betaproteobacteria</taxon>
        <taxon>Burkholderiales</taxon>
        <taxon>Alcaligenaceae</taxon>
        <taxon>Alcaligenes</taxon>
    </lineage>
</organism>
<dbReference type="PANTHER" id="PTHR30041">
    <property type="entry name" value="ARSENATE REDUCTASE"/>
    <property type="match status" value="1"/>
</dbReference>
<dbReference type="EMBL" id="JAJHNU010000005">
    <property type="protein sequence ID" value="MDN4122810.1"/>
    <property type="molecule type" value="Genomic_DNA"/>
</dbReference>
<evidence type="ECO:0000313" key="3">
    <source>
        <dbReference type="EMBL" id="MDN4122810.1"/>
    </source>
</evidence>
<dbReference type="Gene3D" id="3.40.30.10">
    <property type="entry name" value="Glutaredoxin"/>
    <property type="match status" value="1"/>
</dbReference>
<reference evidence="3" key="1">
    <citation type="submission" date="2021-11" db="EMBL/GenBank/DDBJ databases">
        <title>Draft genome sequence of Alcaligenes endophyticus type strain CCUG 75668T.</title>
        <authorList>
            <person name="Salva-Serra F."/>
            <person name="Duran R.E."/>
            <person name="Seeger M."/>
            <person name="Moore E.R.B."/>
            <person name="Jaen-Luchoro D."/>
        </authorList>
    </citation>
    <scope>NUCLEOTIDE SEQUENCE</scope>
    <source>
        <strain evidence="3">CCUG 75668</strain>
    </source>
</reference>
<dbReference type="SUPFAM" id="SSF52833">
    <property type="entry name" value="Thioredoxin-like"/>
    <property type="match status" value="1"/>
</dbReference>
<sequence length="116" mass="13527">MNKMYGLSKCSTCIKARHWFEQQGLAVTFTDYREHPLAPSDLQHWAQQLGGWPKLVNRASMTWRNLPEERKQPDTDQQWLALIAEFPALVRRPLVVDQQGQVSVGFNEKKMAERFL</sequence>
<protein>
    <submittedName>
        <fullName evidence="3">Spx/MgsR family RNA polymerase-binding regulatory protein</fullName>
    </submittedName>
</protein>
<evidence type="ECO:0000256" key="1">
    <source>
        <dbReference type="ARBA" id="ARBA00007198"/>
    </source>
</evidence>
<dbReference type="RefSeq" id="WP_266123671.1">
    <property type="nucleotide sequence ID" value="NZ_JAJHNU010000005.1"/>
</dbReference>
<dbReference type="InterPro" id="IPR036249">
    <property type="entry name" value="Thioredoxin-like_sf"/>
</dbReference>
<dbReference type="InterPro" id="IPR006504">
    <property type="entry name" value="Tscrpt_reg_Spx/MgsR"/>
</dbReference>
<accession>A0ABT8ENZ9</accession>
<evidence type="ECO:0000313" key="4">
    <source>
        <dbReference type="Proteomes" id="UP001168613"/>
    </source>
</evidence>
<name>A0ABT8ENZ9_9BURK</name>
<gene>
    <name evidence="3" type="ORF">LMS43_16090</name>
</gene>
<proteinExistence type="inferred from homology"/>